<dbReference type="AlphaFoldDB" id="A0A1W7D6C1"/>
<keyword evidence="6" id="KW-1185">Reference proteome</keyword>
<dbReference type="PANTHER" id="PTHR43464:SF19">
    <property type="entry name" value="UBIQUINONE BIOSYNTHESIS O-METHYLTRANSFERASE, MITOCHONDRIAL"/>
    <property type="match status" value="1"/>
</dbReference>
<keyword evidence="3" id="KW-0949">S-adenosyl-L-methionine</keyword>
<dbReference type="GO" id="GO:0032259">
    <property type="term" value="P:methylation"/>
    <property type="evidence" value="ECO:0007669"/>
    <property type="project" value="UniProtKB-KW"/>
</dbReference>
<dbReference type="CDD" id="cd02440">
    <property type="entry name" value="AdoMet_MTases"/>
    <property type="match status" value="1"/>
</dbReference>
<evidence type="ECO:0000313" key="6">
    <source>
        <dbReference type="Proteomes" id="UP000194218"/>
    </source>
</evidence>
<dbReference type="KEGG" id="smao:CAG99_26335"/>
<feature type="domain" description="Methyltransferase type 11" evidence="4">
    <location>
        <begin position="81"/>
        <end position="172"/>
    </location>
</feature>
<name>A0A1W7D6C1_9ACTN</name>
<dbReference type="InterPro" id="IPR013216">
    <property type="entry name" value="Methyltransf_11"/>
</dbReference>
<dbReference type="GO" id="GO:0008757">
    <property type="term" value="F:S-adenosylmethionine-dependent methyltransferase activity"/>
    <property type="evidence" value="ECO:0007669"/>
    <property type="project" value="InterPro"/>
</dbReference>
<dbReference type="Pfam" id="PF08241">
    <property type="entry name" value="Methyltransf_11"/>
    <property type="match status" value="1"/>
</dbReference>
<dbReference type="InterPro" id="IPR029063">
    <property type="entry name" value="SAM-dependent_MTases_sf"/>
</dbReference>
<sequence>MRAFTGEYDHAFVAARLAEIRALLDDEELADAAVEVARVAPAEGYRLWAETYDAAPNAAFGHDEQLVDRLADGLPGAAAVLDAACGTGRLAVRLAGRGHRVVGVDASPDMLARAARRVPEAMFARGALDRLPVRPAAFDLVVCSLALTHVPELGPVMAEFARVLRPGGQLVIADVHPEQVARGSVPPVRGRDGLPGRIASHRHAVGDYLRAALAAGLVVRGCDEPLPPAPRPPAAGTGAAGVAGAPGPWHLWPWSLAALAPEAARVASAGVPAMLIWHFAMPGPPG</sequence>
<evidence type="ECO:0000256" key="2">
    <source>
        <dbReference type="ARBA" id="ARBA00022679"/>
    </source>
</evidence>
<dbReference type="EMBL" id="CP021121">
    <property type="protein sequence ID" value="ARQ72663.1"/>
    <property type="molecule type" value="Genomic_DNA"/>
</dbReference>
<reference evidence="5 6" key="1">
    <citation type="submission" date="2017-05" db="EMBL/GenBank/DDBJ databases">
        <title>Complete genome sequence of Streptomyces sp. SCSIO 03032 revealed the diverse biosynthetic pathways for its bioactive secondary metabolites.</title>
        <authorList>
            <person name="Ma L."/>
            <person name="Zhu Y."/>
            <person name="Zhang W."/>
            <person name="Zhang G."/>
            <person name="Tian X."/>
            <person name="Zhang S."/>
            <person name="Zhang C."/>
        </authorList>
    </citation>
    <scope>NUCLEOTIDE SEQUENCE [LARGE SCALE GENOMIC DNA]</scope>
    <source>
        <strain evidence="5 6">SCSIO 03032</strain>
    </source>
</reference>
<dbReference type="Gene3D" id="3.40.50.150">
    <property type="entry name" value="Vaccinia Virus protein VP39"/>
    <property type="match status" value="1"/>
</dbReference>
<keyword evidence="2 5" id="KW-0808">Transferase</keyword>
<organism evidence="5 6">
    <name type="scientific">Streptomyces marincola</name>
    <dbReference type="NCBI Taxonomy" id="2878388"/>
    <lineage>
        <taxon>Bacteria</taxon>
        <taxon>Bacillati</taxon>
        <taxon>Actinomycetota</taxon>
        <taxon>Actinomycetes</taxon>
        <taxon>Kitasatosporales</taxon>
        <taxon>Streptomycetaceae</taxon>
        <taxon>Streptomyces</taxon>
    </lineage>
</organism>
<evidence type="ECO:0000256" key="1">
    <source>
        <dbReference type="ARBA" id="ARBA00022603"/>
    </source>
</evidence>
<evidence type="ECO:0000259" key="4">
    <source>
        <dbReference type="Pfam" id="PF08241"/>
    </source>
</evidence>
<dbReference type="Proteomes" id="UP000194218">
    <property type="component" value="Chromosome"/>
</dbReference>
<evidence type="ECO:0000256" key="3">
    <source>
        <dbReference type="ARBA" id="ARBA00022691"/>
    </source>
</evidence>
<evidence type="ECO:0000313" key="5">
    <source>
        <dbReference type="EMBL" id="ARQ72663.1"/>
    </source>
</evidence>
<protein>
    <submittedName>
        <fullName evidence="5">SAM-dependent methyltransferase</fullName>
    </submittedName>
</protein>
<gene>
    <name evidence="5" type="ORF">CAG99_26335</name>
</gene>
<proteinExistence type="predicted"/>
<accession>A0A1W7D6C1</accession>
<dbReference type="SUPFAM" id="SSF53335">
    <property type="entry name" value="S-adenosyl-L-methionine-dependent methyltransferases"/>
    <property type="match status" value="1"/>
</dbReference>
<dbReference type="PANTHER" id="PTHR43464">
    <property type="entry name" value="METHYLTRANSFERASE"/>
    <property type="match status" value="1"/>
</dbReference>
<keyword evidence="1 5" id="KW-0489">Methyltransferase</keyword>